<feature type="transmembrane region" description="Helical" evidence="6">
    <location>
        <begin position="348"/>
        <end position="373"/>
    </location>
</feature>
<dbReference type="PANTHER" id="PTHR43124:SF10">
    <property type="entry name" value="PURINE EFFLUX PUMP PBUE"/>
    <property type="match status" value="1"/>
</dbReference>
<sequence length="390" mass="38904">MSPRLFILAVAAFAIGVDGFVVAPILPELAADLDVSVAAAGQLVTAFTLVYAIAAPVLTSMTGHIDRRRLLAVTLLVFTAGNALSAVAPTYWLMMASRVIAALGAALYLPNASGAAVILSPPERSGRALALVMGGLSAAGLIGVPFGTLVAQELGPRGVFWMIVALGLLAAAGVAFFLPSIHLPVTLSLRERIAMAAQPRIAGVLGVTAVTMAGAYALMTYLAPLLAETAGISGRGLTLVLLVSGAASLAGTAVTGRTIDAYGGRRILLIALCAALVGTPALLLAHDPVLAGAVIGLVGLAAAGIVPAQQWRLMAAAPEAGTLLLSLNSTALYLGMSVGGGLGGVTLATLGVTAVPLLAGAVYLLALLGTLLIRQKAAPAPSPGEVPSRA</sequence>
<reference evidence="9" key="1">
    <citation type="journal article" date="2019" name="Int. J. Syst. Evol. Microbiol.">
        <title>The Global Catalogue of Microorganisms (GCM) 10K type strain sequencing project: providing services to taxonomists for standard genome sequencing and annotation.</title>
        <authorList>
            <consortium name="The Broad Institute Genomics Platform"/>
            <consortium name="The Broad Institute Genome Sequencing Center for Infectious Disease"/>
            <person name="Wu L."/>
            <person name="Ma J."/>
        </authorList>
    </citation>
    <scope>NUCLEOTIDE SEQUENCE [LARGE SCALE GENOMIC DNA]</scope>
    <source>
        <strain evidence="9">CCUG 53903</strain>
    </source>
</reference>
<feature type="transmembrane region" description="Helical" evidence="6">
    <location>
        <begin position="320"/>
        <end position="342"/>
    </location>
</feature>
<feature type="transmembrane region" description="Helical" evidence="6">
    <location>
        <begin position="99"/>
        <end position="119"/>
    </location>
</feature>
<evidence type="ECO:0000313" key="8">
    <source>
        <dbReference type="EMBL" id="MFC5823540.1"/>
    </source>
</evidence>
<dbReference type="InterPro" id="IPR036259">
    <property type="entry name" value="MFS_trans_sf"/>
</dbReference>
<feature type="transmembrane region" description="Helical" evidence="6">
    <location>
        <begin position="290"/>
        <end position="308"/>
    </location>
</feature>
<evidence type="ECO:0000256" key="2">
    <source>
        <dbReference type="ARBA" id="ARBA00022475"/>
    </source>
</evidence>
<dbReference type="RefSeq" id="WP_379513073.1">
    <property type="nucleotide sequence ID" value="NZ_JBHSPA010000009.1"/>
</dbReference>
<evidence type="ECO:0000313" key="9">
    <source>
        <dbReference type="Proteomes" id="UP001596058"/>
    </source>
</evidence>
<dbReference type="Pfam" id="PF07690">
    <property type="entry name" value="MFS_1"/>
    <property type="match status" value="1"/>
</dbReference>
<evidence type="ECO:0000256" key="1">
    <source>
        <dbReference type="ARBA" id="ARBA00004651"/>
    </source>
</evidence>
<feature type="transmembrane region" description="Helical" evidence="6">
    <location>
        <begin position="159"/>
        <end position="181"/>
    </location>
</feature>
<dbReference type="Gene3D" id="1.20.1250.20">
    <property type="entry name" value="MFS general substrate transporter like domains"/>
    <property type="match status" value="2"/>
</dbReference>
<keyword evidence="5 6" id="KW-0472">Membrane</keyword>
<keyword evidence="4 6" id="KW-1133">Transmembrane helix</keyword>
<feature type="transmembrane region" description="Helical" evidence="6">
    <location>
        <begin position="128"/>
        <end position="147"/>
    </location>
</feature>
<keyword evidence="2" id="KW-1003">Cell membrane</keyword>
<evidence type="ECO:0000256" key="4">
    <source>
        <dbReference type="ARBA" id="ARBA00022989"/>
    </source>
</evidence>
<feature type="transmembrane region" description="Helical" evidence="6">
    <location>
        <begin position="70"/>
        <end position="93"/>
    </location>
</feature>
<dbReference type="InterPro" id="IPR020846">
    <property type="entry name" value="MFS_dom"/>
</dbReference>
<dbReference type="InterPro" id="IPR011701">
    <property type="entry name" value="MFS"/>
</dbReference>
<feature type="transmembrane region" description="Helical" evidence="6">
    <location>
        <begin position="267"/>
        <end position="284"/>
    </location>
</feature>
<evidence type="ECO:0000259" key="7">
    <source>
        <dbReference type="PROSITE" id="PS50850"/>
    </source>
</evidence>
<proteinExistence type="predicted"/>
<name>A0ABW1CG12_9ACTN</name>
<dbReference type="SUPFAM" id="SSF103473">
    <property type="entry name" value="MFS general substrate transporter"/>
    <property type="match status" value="1"/>
</dbReference>
<dbReference type="PANTHER" id="PTHR43124">
    <property type="entry name" value="PURINE EFFLUX PUMP PBUE"/>
    <property type="match status" value="1"/>
</dbReference>
<evidence type="ECO:0000256" key="3">
    <source>
        <dbReference type="ARBA" id="ARBA00022692"/>
    </source>
</evidence>
<dbReference type="CDD" id="cd17324">
    <property type="entry name" value="MFS_NepI_like"/>
    <property type="match status" value="1"/>
</dbReference>
<protein>
    <submittedName>
        <fullName evidence="8">MFS transporter</fullName>
    </submittedName>
</protein>
<dbReference type="InterPro" id="IPR050189">
    <property type="entry name" value="MFS_Efflux_Transporters"/>
</dbReference>
<dbReference type="EMBL" id="JBHSPA010000009">
    <property type="protein sequence ID" value="MFC5823540.1"/>
    <property type="molecule type" value="Genomic_DNA"/>
</dbReference>
<gene>
    <name evidence="8" type="ORF">ACFPZ3_06730</name>
</gene>
<keyword evidence="3 6" id="KW-0812">Transmembrane</keyword>
<organism evidence="8 9">
    <name type="scientific">Nonomuraea insulae</name>
    <dbReference type="NCBI Taxonomy" id="1616787"/>
    <lineage>
        <taxon>Bacteria</taxon>
        <taxon>Bacillati</taxon>
        <taxon>Actinomycetota</taxon>
        <taxon>Actinomycetes</taxon>
        <taxon>Streptosporangiales</taxon>
        <taxon>Streptosporangiaceae</taxon>
        <taxon>Nonomuraea</taxon>
    </lineage>
</organism>
<feature type="domain" description="Major facilitator superfamily (MFS) profile" evidence="7">
    <location>
        <begin position="4"/>
        <end position="378"/>
    </location>
</feature>
<dbReference type="Proteomes" id="UP001596058">
    <property type="component" value="Unassembled WGS sequence"/>
</dbReference>
<evidence type="ECO:0000256" key="5">
    <source>
        <dbReference type="ARBA" id="ARBA00023136"/>
    </source>
</evidence>
<keyword evidence="9" id="KW-1185">Reference proteome</keyword>
<comment type="subcellular location">
    <subcellularLocation>
        <location evidence="1">Cell membrane</location>
        <topology evidence="1">Multi-pass membrane protein</topology>
    </subcellularLocation>
</comment>
<dbReference type="PROSITE" id="PS50850">
    <property type="entry name" value="MFS"/>
    <property type="match status" value="1"/>
</dbReference>
<comment type="caution">
    <text evidence="8">The sequence shown here is derived from an EMBL/GenBank/DDBJ whole genome shotgun (WGS) entry which is preliminary data.</text>
</comment>
<feature type="transmembrane region" description="Helical" evidence="6">
    <location>
        <begin position="201"/>
        <end position="224"/>
    </location>
</feature>
<feature type="transmembrane region" description="Helical" evidence="6">
    <location>
        <begin position="236"/>
        <end position="255"/>
    </location>
</feature>
<feature type="transmembrane region" description="Helical" evidence="6">
    <location>
        <begin position="35"/>
        <end position="58"/>
    </location>
</feature>
<accession>A0ABW1CG12</accession>
<evidence type="ECO:0000256" key="6">
    <source>
        <dbReference type="SAM" id="Phobius"/>
    </source>
</evidence>